<dbReference type="GO" id="GO:0006816">
    <property type="term" value="P:calcium ion transport"/>
    <property type="evidence" value="ECO:0007669"/>
    <property type="project" value="UniProtKB-ARBA"/>
</dbReference>
<keyword evidence="6" id="KW-0143">Chaperone</keyword>
<dbReference type="InterPro" id="IPR001727">
    <property type="entry name" value="GDT1-like"/>
</dbReference>
<dbReference type="PANTHER" id="PTHR12658">
    <property type="entry name" value="BETA-TUBULIN COFACTOR D"/>
    <property type="match status" value="1"/>
</dbReference>
<evidence type="ECO:0000256" key="5">
    <source>
        <dbReference type="ARBA" id="ARBA00023136"/>
    </source>
</evidence>
<dbReference type="PROSITE" id="PS50077">
    <property type="entry name" value="HEAT_REPEAT"/>
    <property type="match status" value="1"/>
</dbReference>
<comment type="similarity">
    <text evidence="2">Belongs to the GDT1 family.</text>
</comment>
<gene>
    <name evidence="12" type="ORF">FOL47_011277</name>
</gene>
<keyword evidence="3 9" id="KW-0812">Transmembrane</keyword>
<evidence type="ECO:0000256" key="2">
    <source>
        <dbReference type="ARBA" id="ARBA00009190"/>
    </source>
</evidence>
<dbReference type="Proteomes" id="UP000591131">
    <property type="component" value="Unassembled WGS sequence"/>
</dbReference>
<evidence type="ECO:0000256" key="1">
    <source>
        <dbReference type="ARBA" id="ARBA00004141"/>
    </source>
</evidence>
<dbReference type="Pfam" id="PF01169">
    <property type="entry name" value="GDT1"/>
    <property type="match status" value="2"/>
</dbReference>
<dbReference type="InterPro" id="IPR022577">
    <property type="entry name" value="TBCD_C"/>
</dbReference>
<feature type="transmembrane region" description="Helical" evidence="9">
    <location>
        <begin position="210"/>
        <end position="229"/>
    </location>
</feature>
<evidence type="ECO:0000259" key="11">
    <source>
        <dbReference type="Pfam" id="PF25767"/>
    </source>
</evidence>
<dbReference type="Pfam" id="PF12612">
    <property type="entry name" value="TFCD_C"/>
    <property type="match status" value="1"/>
</dbReference>
<feature type="domain" description="Tubulin-folding cofactor D ARM repeats" evidence="11">
    <location>
        <begin position="481"/>
        <end position="704"/>
    </location>
</feature>
<dbReference type="InterPro" id="IPR011989">
    <property type="entry name" value="ARM-like"/>
</dbReference>
<feature type="compositionally biased region" description="Basic and acidic residues" evidence="8">
    <location>
        <begin position="167"/>
        <end position="182"/>
    </location>
</feature>
<reference evidence="12 13" key="1">
    <citation type="submission" date="2020-04" db="EMBL/GenBank/DDBJ databases">
        <title>Perkinsus chesapeaki whole genome sequence.</title>
        <authorList>
            <person name="Bogema D.R."/>
        </authorList>
    </citation>
    <scope>NUCLEOTIDE SEQUENCE [LARGE SCALE GENOMIC DNA]</scope>
    <source>
        <strain evidence="12">ATCC PRA-425</strain>
    </source>
</reference>
<feature type="transmembrane region" description="Helical" evidence="9">
    <location>
        <begin position="282"/>
        <end position="302"/>
    </location>
</feature>
<evidence type="ECO:0000313" key="12">
    <source>
        <dbReference type="EMBL" id="KAF4672858.1"/>
    </source>
</evidence>
<evidence type="ECO:0000256" key="8">
    <source>
        <dbReference type="SAM" id="MobiDB-lite"/>
    </source>
</evidence>
<feature type="region of interest" description="Disordered" evidence="8">
    <location>
        <begin position="161"/>
        <end position="196"/>
    </location>
</feature>
<dbReference type="GO" id="GO:0046873">
    <property type="term" value="F:metal ion transmembrane transporter activity"/>
    <property type="evidence" value="ECO:0007669"/>
    <property type="project" value="InterPro"/>
</dbReference>
<feature type="transmembrane region" description="Helical" evidence="9">
    <location>
        <begin position="120"/>
        <end position="145"/>
    </location>
</feature>
<keyword evidence="4 9" id="KW-1133">Transmembrane helix</keyword>
<evidence type="ECO:0008006" key="14">
    <source>
        <dbReference type="Google" id="ProtNLM"/>
    </source>
</evidence>
<comment type="subcellular location">
    <subcellularLocation>
        <location evidence="1">Membrane</location>
        <topology evidence="1">Multi-pass membrane protein</topology>
    </subcellularLocation>
</comment>
<feature type="transmembrane region" description="Helical" evidence="9">
    <location>
        <begin position="249"/>
        <end position="270"/>
    </location>
</feature>
<comment type="caution">
    <text evidence="12">The sequence shown here is derived from an EMBL/GenBank/DDBJ whole genome shotgun (WGS) entry which is preliminary data.</text>
</comment>
<dbReference type="InterPro" id="IPR033162">
    <property type="entry name" value="TBCD"/>
</dbReference>
<dbReference type="GO" id="GO:0048487">
    <property type="term" value="F:beta-tubulin binding"/>
    <property type="evidence" value="ECO:0007669"/>
    <property type="project" value="InterPro"/>
</dbReference>
<dbReference type="OrthoDB" id="269822at2759"/>
<dbReference type="EMBL" id="JAAPAO010000097">
    <property type="protein sequence ID" value="KAF4672858.1"/>
    <property type="molecule type" value="Genomic_DNA"/>
</dbReference>
<feature type="domain" description="Tubulin-folding cofactor D C-terminal" evidence="10">
    <location>
        <begin position="1147"/>
        <end position="1356"/>
    </location>
</feature>
<evidence type="ECO:0000259" key="10">
    <source>
        <dbReference type="Pfam" id="PF12612"/>
    </source>
</evidence>
<dbReference type="Pfam" id="PF25767">
    <property type="entry name" value="ARM_TBCD_2nd"/>
    <property type="match status" value="1"/>
</dbReference>
<keyword evidence="5 9" id="KW-0472">Membrane</keyword>
<dbReference type="PANTHER" id="PTHR12658:SF0">
    <property type="entry name" value="TUBULIN-SPECIFIC CHAPERONE D"/>
    <property type="match status" value="1"/>
</dbReference>
<dbReference type="InterPro" id="IPR049555">
    <property type="entry name" value="GDT1-like_CS"/>
</dbReference>
<name>A0A7J6MMM9_PERCH</name>
<evidence type="ECO:0000256" key="9">
    <source>
        <dbReference type="SAM" id="Phobius"/>
    </source>
</evidence>
<proteinExistence type="inferred from homology"/>
<feature type="repeat" description="HEAT" evidence="7">
    <location>
        <begin position="538"/>
        <end position="575"/>
    </location>
</feature>
<dbReference type="GO" id="GO:0016020">
    <property type="term" value="C:membrane"/>
    <property type="evidence" value="ECO:0007669"/>
    <property type="project" value="UniProtKB-SubCell"/>
</dbReference>
<dbReference type="Gene3D" id="1.25.10.10">
    <property type="entry name" value="Leucine-rich Repeat Variant"/>
    <property type="match status" value="2"/>
</dbReference>
<sequence length="1482" mass="161809">MVSRLNAAAALVSPVLALGDTTVVMETGFFARFARGISSTMNGSGFVGAFVASFLMILCAEIGDKTFFIAAVLSMKHSHVVVFAGAIGALALMTVLSAVLGFLLPTLLSKEFTHYSCIVLFIYFGLAGICVGDLIASVLMITSILQLISLKLLKEAYDMGPDEGENEELKEVEMELKEKDEDTPPPSEADEECEAGRSSRRTWNCSGEALFSRSALRIFTQAFMMTFLAEWGDRSQISTIALASSKNTLGVTLGGIIGHCICTGIAVIGGKLLAKSISERHICIAGGVLFLVFAITSIWLGIEDEATEEVSVVGPVHVRGLGSAPLGHFPHEINLIEPVLTKAEEIVLMNSTEEEVIEGWESNCSSALIGHCERLHRAAALCLARLIAREDINDNSVKEDFFRQINGWSNDNKWSRMLVAQQLGKLSTLRNMPNDELISIVRGSSHLWEIRGVPKKKIVVGLCGRICAELVDRECPDDVRQARQEWRYRQAGGRRLCNGQSKQDLAPPDVVKRQGQDGEFVMRESVQSLVLSGVEDVIGDLLLSSLEDPVTVVRWTAAKALGRIANVLPSSAAVDVLTALTPDEDDGIRTLGSAHRMHGTSLAVAEMIRRLGSTALAFKTPEALGELLSKVARPAFECQPLPAARDAACYILWAVARGVCQRDIVQKNLSMVLRLLICSSLLDPSIVVRRAASAAAQEIVGRLGCTSAEDAGFLFVNLVDYWTVANRTYAATTLLGEVVGKLSGSDPELVPFVLDHLIGLHLKSNDKGARELAARSIGTLVPFTSEIQLTEYISQKLLPACLEEAASHPTTVRHGALLAVAEIVVACERLTLDSIPDVFRVMRTASEGLPGEESACWLIEEAVQFSPHRFDFILYEDSGWLKVLQDEPRKVLDDASITSIRNIVPKIEKARLYRGRGGEMIRAAACSLVQAIFYARNSIPLKANTIPRYIQSINSSIRHFTAAVQIAAAEALMALAVKRPGEITSGEIDKVEEEYLKNLQVSEENVAARRGYVLALALLSRARTEPVKPEVVSMFVEEANAWPDHPISGDLVDAETRRWAVVGLLAVARLEIVRDKSECAERIVRALLRCVVVDYATDSRGDVGRWVREDSARGLAILIGAALSTETSSSWRSALLCEAALASLIAASVSRLDHVRLVSSEGLRALAEADGSRGDACDEVYKSIRKGFEAPPKIPLEVVPPLRTSQISDIPTVCADVLELYRNDSKMNIFSTGLRSIAKFSEPREKLTILSSLVSSAGCLSHAVSREASEALIEVLKSGEKWQRLLTDLLLTLHKSVSTVLVFPTRADRDGRFAIPWLTTLQLLIDRELLSLSEGQVSELASATLAECRGSRNVTKLRECAGCFSSIYFGVYPIPAEAKKIAETALFCRLLCHEFPKVRHPTAKMIYEKSLQCADGVMDEDISELLIETDWTEGRPQWESAHSKICYLIGVEPPAVQEKLPRATKAQNNTFDYADFVREEYG</sequence>
<dbReference type="GO" id="GO:0007023">
    <property type="term" value="P:post-chaperonin tubulin folding pathway"/>
    <property type="evidence" value="ECO:0007669"/>
    <property type="project" value="InterPro"/>
</dbReference>
<accession>A0A7J6MMM9</accession>
<dbReference type="SUPFAM" id="SSF48371">
    <property type="entry name" value="ARM repeat"/>
    <property type="match status" value="1"/>
</dbReference>
<evidence type="ECO:0000313" key="13">
    <source>
        <dbReference type="Proteomes" id="UP000591131"/>
    </source>
</evidence>
<feature type="transmembrane region" description="Helical" evidence="9">
    <location>
        <begin position="46"/>
        <end position="73"/>
    </location>
</feature>
<dbReference type="GO" id="GO:0007021">
    <property type="term" value="P:tubulin complex assembly"/>
    <property type="evidence" value="ECO:0007669"/>
    <property type="project" value="InterPro"/>
</dbReference>
<dbReference type="PROSITE" id="PS01214">
    <property type="entry name" value="UPF0016"/>
    <property type="match status" value="1"/>
</dbReference>
<dbReference type="InterPro" id="IPR058033">
    <property type="entry name" value="ARM_TBCD_2nd"/>
</dbReference>
<dbReference type="InterPro" id="IPR016024">
    <property type="entry name" value="ARM-type_fold"/>
</dbReference>
<dbReference type="GO" id="GO:0005096">
    <property type="term" value="F:GTPase activator activity"/>
    <property type="evidence" value="ECO:0007669"/>
    <property type="project" value="InterPro"/>
</dbReference>
<evidence type="ECO:0000256" key="6">
    <source>
        <dbReference type="ARBA" id="ARBA00023186"/>
    </source>
</evidence>
<dbReference type="GO" id="GO:0000226">
    <property type="term" value="P:microtubule cytoskeleton organization"/>
    <property type="evidence" value="ECO:0007669"/>
    <property type="project" value="TreeGrafter"/>
</dbReference>
<evidence type="ECO:0000256" key="7">
    <source>
        <dbReference type="PROSITE-ProRule" id="PRU00103"/>
    </source>
</evidence>
<keyword evidence="13" id="KW-1185">Reference proteome</keyword>
<dbReference type="InterPro" id="IPR021133">
    <property type="entry name" value="HEAT_type_2"/>
</dbReference>
<feature type="transmembrane region" description="Helical" evidence="9">
    <location>
        <begin position="80"/>
        <end position="108"/>
    </location>
</feature>
<protein>
    <recommendedName>
        <fullName evidence="14">Tubulin-specific chaperone D</fullName>
    </recommendedName>
</protein>
<evidence type="ECO:0000256" key="4">
    <source>
        <dbReference type="ARBA" id="ARBA00022989"/>
    </source>
</evidence>
<organism evidence="12 13">
    <name type="scientific">Perkinsus chesapeaki</name>
    <name type="common">Clam parasite</name>
    <name type="synonym">Perkinsus andrewsi</name>
    <dbReference type="NCBI Taxonomy" id="330153"/>
    <lineage>
        <taxon>Eukaryota</taxon>
        <taxon>Sar</taxon>
        <taxon>Alveolata</taxon>
        <taxon>Perkinsozoa</taxon>
        <taxon>Perkinsea</taxon>
        <taxon>Perkinsida</taxon>
        <taxon>Perkinsidae</taxon>
        <taxon>Perkinsus</taxon>
    </lineage>
</organism>
<evidence type="ECO:0000256" key="3">
    <source>
        <dbReference type="ARBA" id="ARBA00022692"/>
    </source>
</evidence>